<dbReference type="InterPro" id="IPR001202">
    <property type="entry name" value="WW_dom"/>
</dbReference>
<evidence type="ECO:0000256" key="3">
    <source>
        <dbReference type="ARBA" id="ARBA00022490"/>
    </source>
</evidence>
<dbReference type="InterPro" id="IPR036020">
    <property type="entry name" value="WW_dom_sf"/>
</dbReference>
<dbReference type="InterPro" id="IPR051583">
    <property type="entry name" value="YAP1"/>
</dbReference>
<dbReference type="Gene3D" id="2.20.70.10">
    <property type="match status" value="2"/>
</dbReference>
<accession>A0A6S7FUJ5</accession>
<gene>
    <name evidence="6" type="ORF">PACLA_8A046669</name>
</gene>
<proteinExistence type="predicted"/>
<evidence type="ECO:0000313" key="7">
    <source>
        <dbReference type="Proteomes" id="UP001152795"/>
    </source>
</evidence>
<organism evidence="6 7">
    <name type="scientific">Paramuricea clavata</name>
    <name type="common">Red gorgonian</name>
    <name type="synonym">Violescent sea-whip</name>
    <dbReference type="NCBI Taxonomy" id="317549"/>
    <lineage>
        <taxon>Eukaryota</taxon>
        <taxon>Metazoa</taxon>
        <taxon>Cnidaria</taxon>
        <taxon>Anthozoa</taxon>
        <taxon>Octocorallia</taxon>
        <taxon>Malacalcyonacea</taxon>
        <taxon>Plexauridae</taxon>
        <taxon>Paramuricea</taxon>
    </lineage>
</organism>
<comment type="subcellular location">
    <subcellularLocation>
        <location evidence="2">Cytoplasm</location>
    </subcellularLocation>
    <subcellularLocation>
        <location evidence="1">Nucleus</location>
    </subcellularLocation>
</comment>
<dbReference type="PANTHER" id="PTHR17616:SF8">
    <property type="entry name" value="TRANSCRIPTIONAL COACTIVATOR YORKIE"/>
    <property type="match status" value="1"/>
</dbReference>
<keyword evidence="7" id="KW-1185">Reference proteome</keyword>
<dbReference type="Proteomes" id="UP001152795">
    <property type="component" value="Unassembled WGS sequence"/>
</dbReference>
<evidence type="ECO:0000256" key="4">
    <source>
        <dbReference type="ARBA" id="ARBA00023159"/>
    </source>
</evidence>
<dbReference type="CDD" id="cd00201">
    <property type="entry name" value="WW"/>
    <property type="match status" value="2"/>
</dbReference>
<dbReference type="AlphaFoldDB" id="A0A6S7FUJ5"/>
<evidence type="ECO:0000313" key="6">
    <source>
        <dbReference type="EMBL" id="CAB3979839.1"/>
    </source>
</evidence>
<dbReference type="PANTHER" id="PTHR17616">
    <property type="entry name" value="YES-ASSOCIATED PROTEIN YAP1 FAMILY MEMBER"/>
    <property type="match status" value="1"/>
</dbReference>
<evidence type="ECO:0000256" key="2">
    <source>
        <dbReference type="ARBA" id="ARBA00004496"/>
    </source>
</evidence>
<dbReference type="OrthoDB" id="3045089at2759"/>
<keyword evidence="3" id="KW-0963">Cytoplasm</keyword>
<dbReference type="EMBL" id="CACRXK020000234">
    <property type="protein sequence ID" value="CAB3979839.1"/>
    <property type="molecule type" value="Genomic_DNA"/>
</dbReference>
<dbReference type="PROSITE" id="PS01159">
    <property type="entry name" value="WW_DOMAIN_1"/>
    <property type="match status" value="2"/>
</dbReference>
<evidence type="ECO:0000256" key="1">
    <source>
        <dbReference type="ARBA" id="ARBA00004123"/>
    </source>
</evidence>
<keyword evidence="4" id="KW-0010">Activator</keyword>
<keyword evidence="5" id="KW-0539">Nucleus</keyword>
<dbReference type="GO" id="GO:0005737">
    <property type="term" value="C:cytoplasm"/>
    <property type="evidence" value="ECO:0007669"/>
    <property type="project" value="UniProtKB-SubCell"/>
</dbReference>
<dbReference type="SUPFAM" id="SSF51045">
    <property type="entry name" value="WW domain"/>
    <property type="match status" value="2"/>
</dbReference>
<dbReference type="Pfam" id="PF00397">
    <property type="entry name" value="WW"/>
    <property type="match status" value="2"/>
</dbReference>
<dbReference type="GO" id="GO:0045944">
    <property type="term" value="P:positive regulation of transcription by RNA polymerase II"/>
    <property type="evidence" value="ECO:0007669"/>
    <property type="project" value="TreeGrafter"/>
</dbReference>
<dbReference type="GO" id="GO:0035329">
    <property type="term" value="P:hippo signaling"/>
    <property type="evidence" value="ECO:0007669"/>
    <property type="project" value="TreeGrafter"/>
</dbReference>
<evidence type="ECO:0000256" key="5">
    <source>
        <dbReference type="ARBA" id="ARBA00023242"/>
    </source>
</evidence>
<dbReference type="SMART" id="SM00456">
    <property type="entry name" value="WW"/>
    <property type="match status" value="2"/>
</dbReference>
<dbReference type="Gene3D" id="6.20.430.10">
    <property type="match status" value="1"/>
</dbReference>
<protein>
    <submittedName>
        <fullName evidence="6">Transcriptional coactivator YAP1-like</fullName>
    </submittedName>
</protein>
<dbReference type="GO" id="GO:0005634">
    <property type="term" value="C:nucleus"/>
    <property type="evidence" value="ECO:0007669"/>
    <property type="project" value="UniProtKB-SubCell"/>
</dbReference>
<dbReference type="PROSITE" id="PS50020">
    <property type="entry name" value="WW_DOMAIN_2"/>
    <property type="match status" value="2"/>
</dbReference>
<comment type="caution">
    <text evidence="6">The sequence shown here is derived from an EMBL/GenBank/DDBJ whole genome shotgun (WGS) entry which is preliminary data.</text>
</comment>
<sequence length="421" mass="46652">MALKDNKAVVNIQGDSENDLEALFRVIRPNETVGLKKEPVLPMRMRKLPPSFFTPGPGDIEGRQEVKPPPQINPGTGLVIAHSRAHSSPASLTVPKSSKKAVNPMQVLHMRSQSYDASETNTGVVGPLPPGWEAATTSDGQKYFMNHMDQSTTWQDPRKTRSTSNLTANQQQFTDGWQQAITPGRELYYINHMNRSTSWVDPRLSSMNTGQNRTAVPPAQPAHNNGIDKLQLHRLQMEKQMLQRRQQQLLQQEIVIKRGLLTKEDDSSSMLMNLSREAFMGIPNNEPQPQPTLTSRHIREESADSGLGLGTFYPGSDLDVVSGNFDESLHENFGSKENLQQQNNNNNNLRPGQLPDCFDLMPSSNVDVGLMDGTDSVIGMDTDDLGVGLDQINSDFMLSDVEAALGPPNKIDSFLSNLNWV</sequence>
<reference evidence="6" key="1">
    <citation type="submission" date="2020-04" db="EMBL/GenBank/DDBJ databases">
        <authorList>
            <person name="Alioto T."/>
            <person name="Alioto T."/>
            <person name="Gomez Garrido J."/>
        </authorList>
    </citation>
    <scope>NUCLEOTIDE SEQUENCE</scope>
    <source>
        <strain evidence="6">A484AB</strain>
    </source>
</reference>
<dbReference type="FunFam" id="2.20.70.10:FF:000012">
    <property type="entry name" value="transcriptional coactivator YAP1 isoform X2"/>
    <property type="match status" value="1"/>
</dbReference>
<dbReference type="GO" id="GO:0003713">
    <property type="term" value="F:transcription coactivator activity"/>
    <property type="evidence" value="ECO:0007669"/>
    <property type="project" value="TreeGrafter"/>
</dbReference>
<name>A0A6S7FUJ5_PARCT</name>